<feature type="domain" description="PhoD-like phosphatase metallophosphatase" evidence="2">
    <location>
        <begin position="156"/>
        <end position="498"/>
    </location>
</feature>
<evidence type="ECO:0000259" key="2">
    <source>
        <dbReference type="Pfam" id="PF09423"/>
    </source>
</evidence>
<feature type="region of interest" description="Disordered" evidence="1">
    <location>
        <begin position="129"/>
        <end position="148"/>
    </location>
</feature>
<dbReference type="SUPFAM" id="SSF56300">
    <property type="entry name" value="Metallo-dependent phosphatases"/>
    <property type="match status" value="1"/>
</dbReference>
<dbReference type="InterPro" id="IPR018946">
    <property type="entry name" value="PhoD-like_MPP"/>
</dbReference>
<dbReference type="InterPro" id="IPR052900">
    <property type="entry name" value="Phospholipid_Metab_Enz"/>
</dbReference>
<evidence type="ECO:0000259" key="3">
    <source>
        <dbReference type="Pfam" id="PF16655"/>
    </source>
</evidence>
<dbReference type="PANTHER" id="PTHR43606">
    <property type="entry name" value="PHOSPHATASE, PUTATIVE (AFU_ORTHOLOGUE AFUA_6G08710)-RELATED"/>
    <property type="match status" value="1"/>
</dbReference>
<dbReference type="Gene3D" id="2.60.40.380">
    <property type="entry name" value="Purple acid phosphatase-like, N-terminal"/>
    <property type="match status" value="1"/>
</dbReference>
<dbReference type="RefSeq" id="WP_109034177.1">
    <property type="nucleotide sequence ID" value="NZ_CP029210.1"/>
</dbReference>
<dbReference type="InterPro" id="IPR032093">
    <property type="entry name" value="PhoD_N"/>
</dbReference>
<accession>A0A2U8FPI4</accession>
<dbReference type="KEGG" id="aon:DEH84_01725"/>
<protein>
    <submittedName>
        <fullName evidence="4">Phosphodiesterase</fullName>
    </submittedName>
</protein>
<dbReference type="Pfam" id="PF16655">
    <property type="entry name" value="PhoD_N"/>
    <property type="match status" value="1"/>
</dbReference>
<dbReference type="Proteomes" id="UP000244892">
    <property type="component" value="Chromosome"/>
</dbReference>
<sequence>MQRRQLFLHASRMAATLAWQQLFGPGARAQPLQAPDWTAPGEVFSLGVASGEVQPESVVIWTRLAPQPLRPDGGMPAAAVPVRWLVARDARFEHVVASGQALASPEAAHSVHVDVSGLQPGRSYHYRFEAGGQTSPVGRTRTAPAPEARPARMRVALASCQHYEAGHFTVHREIAAADVDLVVFVGDYIYTSSVPSFNRVRRHPHRFPRDHADFTLAHYRVHHASYKLDADLRACHAAHPWLLAWDDNEVVNDYTGDRDAEIDDVDTFLAVRTAAYRAYFEHLPISPSRAPTGPRMRMHARYDWGRLATFWTVDTRQHRDPSPCTGRTQSLFNGKLVRNCTELAAPGRDLIGRAQADWLSWELASSPVDWKFIVQSTQVAPGTIRAPFGRVIYGDGWDAFPAARERLMQAIAQPRVPDVVCLGGDVHRHVAAQLRLHPEDTASPVIASEVVTTSVSSKGLSEIVTAWLKGGNPDMLHARADQRGYVVLDVTPRQIDIEFRGTPHPVRPDSRLRTQARYRIDRGIAGPRRV</sequence>
<keyword evidence="5" id="KW-1185">Reference proteome</keyword>
<dbReference type="AlphaFoldDB" id="A0A2U8FPI4"/>
<dbReference type="OrthoDB" id="327733at2"/>
<proteinExistence type="predicted"/>
<dbReference type="InterPro" id="IPR029052">
    <property type="entry name" value="Metallo-depent_PP-like"/>
</dbReference>
<dbReference type="EMBL" id="CP029210">
    <property type="protein sequence ID" value="AWI52294.1"/>
    <property type="molecule type" value="Genomic_DNA"/>
</dbReference>
<feature type="compositionally biased region" description="Low complexity" evidence="1">
    <location>
        <begin position="139"/>
        <end position="148"/>
    </location>
</feature>
<dbReference type="InterPro" id="IPR038607">
    <property type="entry name" value="PhoD-like_sf"/>
</dbReference>
<organism evidence="4 5">
    <name type="scientific">Aquabacterium olei</name>
    <dbReference type="NCBI Taxonomy" id="1296669"/>
    <lineage>
        <taxon>Bacteria</taxon>
        <taxon>Pseudomonadati</taxon>
        <taxon>Pseudomonadota</taxon>
        <taxon>Betaproteobacteria</taxon>
        <taxon>Burkholderiales</taxon>
        <taxon>Aquabacterium</taxon>
    </lineage>
</organism>
<evidence type="ECO:0000256" key="1">
    <source>
        <dbReference type="SAM" id="MobiDB-lite"/>
    </source>
</evidence>
<name>A0A2U8FPI4_9BURK</name>
<dbReference type="PANTHER" id="PTHR43606:SF2">
    <property type="entry name" value="ALKALINE PHOSPHATASE FAMILY PROTEIN (AFU_ORTHOLOGUE AFUA_5G03860)"/>
    <property type="match status" value="1"/>
</dbReference>
<dbReference type="CDD" id="cd07389">
    <property type="entry name" value="MPP_PhoD"/>
    <property type="match status" value="1"/>
</dbReference>
<gene>
    <name evidence="4" type="ORF">DEH84_01725</name>
</gene>
<evidence type="ECO:0000313" key="5">
    <source>
        <dbReference type="Proteomes" id="UP000244892"/>
    </source>
</evidence>
<dbReference type="Pfam" id="PF09423">
    <property type="entry name" value="PhoD"/>
    <property type="match status" value="1"/>
</dbReference>
<reference evidence="4 5" key="1">
    <citation type="submission" date="2018-05" db="EMBL/GenBank/DDBJ databases">
        <title>complete genome sequence of Aquabacterium olei NBRC 110486.</title>
        <authorList>
            <person name="Tang B."/>
            <person name="Chang J."/>
            <person name="Zhang L."/>
            <person name="Yang H."/>
        </authorList>
    </citation>
    <scope>NUCLEOTIDE SEQUENCE [LARGE SCALE GENOMIC DNA]</scope>
    <source>
        <strain evidence="4 5">NBRC 110486</strain>
    </source>
</reference>
<dbReference type="Gene3D" id="3.60.21.70">
    <property type="entry name" value="PhoD-like phosphatase"/>
    <property type="match status" value="1"/>
</dbReference>
<feature type="domain" description="Phospholipase D N-terminal" evidence="3">
    <location>
        <begin position="46"/>
        <end position="142"/>
    </location>
</feature>
<evidence type="ECO:0000313" key="4">
    <source>
        <dbReference type="EMBL" id="AWI52294.1"/>
    </source>
</evidence>